<dbReference type="GO" id="GO:0046982">
    <property type="term" value="F:protein heterodimerization activity"/>
    <property type="evidence" value="ECO:0007669"/>
    <property type="project" value="InterPro"/>
</dbReference>
<evidence type="ECO:0000256" key="5">
    <source>
        <dbReference type="ARBA" id="ARBA00023242"/>
    </source>
</evidence>
<feature type="region of interest" description="Disordered" evidence="6">
    <location>
        <begin position="254"/>
        <end position="284"/>
    </location>
</feature>
<evidence type="ECO:0000256" key="6">
    <source>
        <dbReference type="SAM" id="MobiDB-lite"/>
    </source>
</evidence>
<evidence type="ECO:0000313" key="10">
    <source>
        <dbReference type="Proteomes" id="UP000008312"/>
    </source>
</evidence>
<keyword evidence="4" id="KW-0804">Transcription</keyword>
<dbReference type="GO" id="GO:0046695">
    <property type="term" value="C:SLIK (SAGA-like) complex"/>
    <property type="evidence" value="ECO:0007669"/>
    <property type="project" value="InterPro"/>
</dbReference>
<dbReference type="RefSeq" id="XP_012897444.1">
    <property type="nucleotide sequence ID" value="XM_013041990.1"/>
</dbReference>
<dbReference type="GO" id="GO:0005669">
    <property type="term" value="C:transcription factor TFIID complex"/>
    <property type="evidence" value="ECO:0007669"/>
    <property type="project" value="InterPro"/>
</dbReference>
<evidence type="ECO:0000259" key="7">
    <source>
        <dbReference type="Pfam" id="PF02969"/>
    </source>
</evidence>
<dbReference type="GO" id="GO:0003713">
    <property type="term" value="F:transcription coactivator activity"/>
    <property type="evidence" value="ECO:0007669"/>
    <property type="project" value="TreeGrafter"/>
</dbReference>
<dbReference type="GeneID" id="24920385"/>
<dbReference type="InterPro" id="IPR004823">
    <property type="entry name" value="TAF_TATA-bd_Histone-like_dom"/>
</dbReference>
<dbReference type="OrthoDB" id="361039at2759"/>
<dbReference type="GO" id="GO:0000124">
    <property type="term" value="C:SAGA complex"/>
    <property type="evidence" value="ECO:0007669"/>
    <property type="project" value="InterPro"/>
</dbReference>
<dbReference type="EMBL" id="FN668661">
    <property type="protein sequence ID" value="CBK23396.2"/>
    <property type="molecule type" value="Genomic_DNA"/>
</dbReference>
<evidence type="ECO:0000256" key="3">
    <source>
        <dbReference type="ARBA" id="ARBA00023015"/>
    </source>
</evidence>
<evidence type="ECO:0000256" key="4">
    <source>
        <dbReference type="ARBA" id="ARBA00023163"/>
    </source>
</evidence>
<evidence type="ECO:0000256" key="2">
    <source>
        <dbReference type="ARBA" id="ARBA00007688"/>
    </source>
</evidence>
<dbReference type="InterPro" id="IPR009072">
    <property type="entry name" value="Histone-fold"/>
</dbReference>
<dbReference type="AlphaFoldDB" id="D8M5Q7"/>
<dbReference type="Gene3D" id="1.25.40.770">
    <property type="entry name" value="TAF6, C-terminal HEAT repeat domain"/>
    <property type="match status" value="1"/>
</dbReference>
<gene>
    <name evidence="9" type="ORF">GSBLH_T00003280001</name>
</gene>
<name>D8M5Q7_BLAHO</name>
<protein>
    <submittedName>
        <fullName evidence="9">Uncharacterized protein</fullName>
    </submittedName>
</protein>
<evidence type="ECO:0000256" key="1">
    <source>
        <dbReference type="ARBA" id="ARBA00004123"/>
    </source>
</evidence>
<proteinExistence type="inferred from homology"/>
<reference evidence="9" key="1">
    <citation type="submission" date="2010-02" db="EMBL/GenBank/DDBJ databases">
        <title>Sequencing and annotation of the Blastocystis hominis genome.</title>
        <authorList>
            <person name="Wincker P."/>
        </authorList>
    </citation>
    <scope>NUCLEOTIDE SEQUENCE</scope>
    <source>
        <strain evidence="9">Singapore isolate B</strain>
    </source>
</reference>
<dbReference type="Pfam" id="PF07571">
    <property type="entry name" value="TAF6_C"/>
    <property type="match status" value="1"/>
</dbReference>
<sequence length="284" mass="32909">MNTEAYAEKNLSIKARKRLELILQKEIQFILQEAKMYMEHCRRTKLTAGDIEKMLYIYNFDKILGYKNRRSEMQRSFMLLSDKSNDSKIVSVNHIIESEVPELPMETSFKVNWFVVEGNQIQYRKEMGEDDDDSDDSPDVQLLSQSIHSLSFECELYLKKIKSRLYSSEEENTEVFHQLQTDEGLNQICPYLVDWVQSTTQKIIQQKPVRMVAYLRYIIQLIHSLLLNRHLHIVSYVSLVSPFPLSSTSSFPAFSPALSEKRSPSPPRKTTGSYAHVPPSSSPS</sequence>
<dbReference type="GO" id="GO:0051123">
    <property type="term" value="P:RNA polymerase II preinitiation complex assembly"/>
    <property type="evidence" value="ECO:0007669"/>
    <property type="project" value="TreeGrafter"/>
</dbReference>
<keyword evidence="10" id="KW-1185">Reference proteome</keyword>
<dbReference type="InParanoid" id="D8M5Q7"/>
<dbReference type="PANTHER" id="PTHR10221">
    <property type="entry name" value="TRANSCRIPTION INITIATION FACTOR TFIID SUBUNIT 6"/>
    <property type="match status" value="1"/>
</dbReference>
<organism evidence="9">
    <name type="scientific">Blastocystis hominis</name>
    <dbReference type="NCBI Taxonomy" id="12968"/>
    <lineage>
        <taxon>Eukaryota</taxon>
        <taxon>Sar</taxon>
        <taxon>Stramenopiles</taxon>
        <taxon>Bigyra</taxon>
        <taxon>Opalozoa</taxon>
        <taxon>Opalinata</taxon>
        <taxon>Blastocystidae</taxon>
        <taxon>Blastocystis</taxon>
    </lineage>
</organism>
<feature type="domain" description="TATA box binding protein associated factor (TAF) histone-like fold" evidence="7">
    <location>
        <begin position="10"/>
        <end position="54"/>
    </location>
</feature>
<dbReference type="GO" id="GO:0016251">
    <property type="term" value="F:RNA polymerase II general transcription initiation factor activity"/>
    <property type="evidence" value="ECO:0007669"/>
    <property type="project" value="InterPro"/>
</dbReference>
<dbReference type="Proteomes" id="UP000008312">
    <property type="component" value="Unassembled WGS sequence"/>
</dbReference>
<dbReference type="InterPro" id="IPR011442">
    <property type="entry name" value="TAF6_C"/>
</dbReference>
<dbReference type="InterPro" id="IPR037796">
    <property type="entry name" value="TAF6"/>
</dbReference>
<dbReference type="PANTHER" id="PTHR10221:SF9">
    <property type="entry name" value="TRANSCRIPTION INITIATION FACTOR TFIID SUBUNIT 6"/>
    <property type="match status" value="1"/>
</dbReference>
<keyword evidence="5" id="KW-0539">Nucleus</keyword>
<dbReference type="Pfam" id="PF02969">
    <property type="entry name" value="TAF"/>
    <property type="match status" value="1"/>
</dbReference>
<accession>D8M5Q7</accession>
<feature type="domain" description="TAF6 C-terminal HEAT repeat" evidence="8">
    <location>
        <begin position="148"/>
        <end position="242"/>
    </location>
</feature>
<dbReference type="InterPro" id="IPR046344">
    <property type="entry name" value="TAF6_C_sf"/>
</dbReference>
<comment type="similarity">
    <text evidence="2">Belongs to the TAF6 family.</text>
</comment>
<evidence type="ECO:0000259" key="8">
    <source>
        <dbReference type="Pfam" id="PF07571"/>
    </source>
</evidence>
<dbReference type="Gene3D" id="1.10.20.10">
    <property type="entry name" value="Histone, subunit A"/>
    <property type="match status" value="1"/>
</dbReference>
<comment type="subcellular location">
    <subcellularLocation>
        <location evidence="1">Nucleus</location>
    </subcellularLocation>
</comment>
<keyword evidence="3" id="KW-0805">Transcription regulation</keyword>
<evidence type="ECO:0000313" key="9">
    <source>
        <dbReference type="EMBL" id="CBK23396.2"/>
    </source>
</evidence>